<sequence length="197" mass="22742">MSDPKKSRRKSNPSRKKRLGRDSSPDSSEPSSGSDEVDSDSSSLSDSSGDEAGSSTKTSSKTKVSSTLLTVRPYVSPNPLEKFDEKASLSDRRTWWNRFLNMTEQGGRTDKVKLSELRMKMSSAVRNWRGLLPKHIQADWKMLSRESRHKYLKTRTSESERYFTMKQKSQKLLHFRAPFCKNPVWKLRPRTRRPDLL</sequence>
<feature type="region of interest" description="Disordered" evidence="1">
    <location>
        <begin position="1"/>
        <end position="66"/>
    </location>
</feature>
<dbReference type="OrthoDB" id="104683at2759"/>
<dbReference type="AlphaFoldDB" id="A0A9W6YB69"/>
<name>A0A9W6YB69_9STRA</name>
<reference evidence="2" key="1">
    <citation type="submission" date="2023-04" db="EMBL/GenBank/DDBJ databases">
        <title>Phytophthora fragariaefolia NBRC 109709.</title>
        <authorList>
            <person name="Ichikawa N."/>
            <person name="Sato H."/>
            <person name="Tonouchi N."/>
        </authorList>
    </citation>
    <scope>NUCLEOTIDE SEQUENCE</scope>
    <source>
        <strain evidence="2">NBRC 109709</strain>
    </source>
</reference>
<feature type="compositionally biased region" description="Low complexity" evidence="1">
    <location>
        <begin position="25"/>
        <end position="66"/>
    </location>
</feature>
<proteinExistence type="predicted"/>
<evidence type="ECO:0000313" key="3">
    <source>
        <dbReference type="Proteomes" id="UP001165121"/>
    </source>
</evidence>
<protein>
    <submittedName>
        <fullName evidence="2">Unnamed protein product</fullName>
    </submittedName>
</protein>
<dbReference type="EMBL" id="BSXT01004223">
    <property type="protein sequence ID" value="GMF57157.1"/>
    <property type="molecule type" value="Genomic_DNA"/>
</dbReference>
<gene>
    <name evidence="2" type="ORF">Pfra01_002437900</name>
</gene>
<accession>A0A9W6YB69</accession>
<feature type="compositionally biased region" description="Basic residues" evidence="1">
    <location>
        <begin position="1"/>
        <end position="19"/>
    </location>
</feature>
<evidence type="ECO:0000256" key="1">
    <source>
        <dbReference type="SAM" id="MobiDB-lite"/>
    </source>
</evidence>
<comment type="caution">
    <text evidence="2">The sequence shown here is derived from an EMBL/GenBank/DDBJ whole genome shotgun (WGS) entry which is preliminary data.</text>
</comment>
<evidence type="ECO:0000313" key="2">
    <source>
        <dbReference type="EMBL" id="GMF57157.1"/>
    </source>
</evidence>
<dbReference type="Proteomes" id="UP001165121">
    <property type="component" value="Unassembled WGS sequence"/>
</dbReference>
<keyword evidence="3" id="KW-1185">Reference proteome</keyword>
<organism evidence="2 3">
    <name type="scientific">Phytophthora fragariaefolia</name>
    <dbReference type="NCBI Taxonomy" id="1490495"/>
    <lineage>
        <taxon>Eukaryota</taxon>
        <taxon>Sar</taxon>
        <taxon>Stramenopiles</taxon>
        <taxon>Oomycota</taxon>
        <taxon>Peronosporomycetes</taxon>
        <taxon>Peronosporales</taxon>
        <taxon>Peronosporaceae</taxon>
        <taxon>Phytophthora</taxon>
    </lineage>
</organism>